<proteinExistence type="predicted"/>
<sequence length="203" mass="22889">MEEMKFTQKDIHGIDYIYNLANATLNTYNEYNFWSEFHQGTASNIAVMDLDDFYVSLIIGMHASFGSQQMTNDGYITDNKASAPYTILPVIATDARFICAKRIVLGLNDVCVATQIISNWAYSTEDATTIIEYPRFTFLNNSLIGLEDDHPPKYSDNVISELQKLVSLNTIKEPYTSCNFVEKIFDNLNSHSDSRGGGISSRF</sequence>
<dbReference type="EMBL" id="CM043021">
    <property type="protein sequence ID" value="KAI4457997.1"/>
    <property type="molecule type" value="Genomic_DNA"/>
</dbReference>
<evidence type="ECO:0000313" key="1">
    <source>
        <dbReference type="EMBL" id="KAI4457997.1"/>
    </source>
</evidence>
<keyword evidence="2" id="KW-1185">Reference proteome</keyword>
<dbReference type="Proteomes" id="UP001056778">
    <property type="component" value="Chromosome 7"/>
</dbReference>
<accession>A0ACB9SUV4</accession>
<reference evidence="1" key="1">
    <citation type="submission" date="2022-04" db="EMBL/GenBank/DDBJ databases">
        <title>Chromosome-scale genome assembly of Holotrichia oblita Faldermann.</title>
        <authorList>
            <person name="Rongchong L."/>
        </authorList>
    </citation>
    <scope>NUCLEOTIDE SEQUENCE</scope>
    <source>
        <strain evidence="1">81SQS9</strain>
    </source>
</reference>
<name>A0ACB9SUV4_HOLOL</name>
<evidence type="ECO:0000313" key="2">
    <source>
        <dbReference type="Proteomes" id="UP001056778"/>
    </source>
</evidence>
<protein>
    <submittedName>
        <fullName evidence="1">Nucleophile aminohydrolase</fullName>
    </submittedName>
</protein>
<comment type="caution">
    <text evidence="1">The sequence shown here is derived from an EMBL/GenBank/DDBJ whole genome shotgun (WGS) entry which is preliminary data.</text>
</comment>
<organism evidence="1 2">
    <name type="scientific">Holotrichia oblita</name>
    <name type="common">Chafer beetle</name>
    <dbReference type="NCBI Taxonomy" id="644536"/>
    <lineage>
        <taxon>Eukaryota</taxon>
        <taxon>Metazoa</taxon>
        <taxon>Ecdysozoa</taxon>
        <taxon>Arthropoda</taxon>
        <taxon>Hexapoda</taxon>
        <taxon>Insecta</taxon>
        <taxon>Pterygota</taxon>
        <taxon>Neoptera</taxon>
        <taxon>Endopterygota</taxon>
        <taxon>Coleoptera</taxon>
        <taxon>Polyphaga</taxon>
        <taxon>Scarabaeiformia</taxon>
        <taxon>Scarabaeidae</taxon>
        <taxon>Melolonthinae</taxon>
        <taxon>Holotrichia</taxon>
    </lineage>
</organism>
<gene>
    <name evidence="1" type="ORF">MML48_7g00006218</name>
</gene>